<dbReference type="EMBL" id="MU006777">
    <property type="protein sequence ID" value="KAF2645218.1"/>
    <property type="molecule type" value="Genomic_DNA"/>
</dbReference>
<reference evidence="2" key="1">
    <citation type="journal article" date="2020" name="Stud. Mycol.">
        <title>101 Dothideomycetes genomes: a test case for predicting lifestyles and emergence of pathogens.</title>
        <authorList>
            <person name="Haridas S."/>
            <person name="Albert R."/>
            <person name="Binder M."/>
            <person name="Bloem J."/>
            <person name="Labutti K."/>
            <person name="Salamov A."/>
            <person name="Andreopoulos B."/>
            <person name="Baker S."/>
            <person name="Barry K."/>
            <person name="Bills G."/>
            <person name="Bluhm B."/>
            <person name="Cannon C."/>
            <person name="Castanera R."/>
            <person name="Culley D."/>
            <person name="Daum C."/>
            <person name="Ezra D."/>
            <person name="Gonzalez J."/>
            <person name="Henrissat B."/>
            <person name="Kuo A."/>
            <person name="Liang C."/>
            <person name="Lipzen A."/>
            <person name="Lutzoni F."/>
            <person name="Magnuson J."/>
            <person name="Mondo S."/>
            <person name="Nolan M."/>
            <person name="Ohm R."/>
            <person name="Pangilinan J."/>
            <person name="Park H.-J."/>
            <person name="Ramirez L."/>
            <person name="Alfaro M."/>
            <person name="Sun H."/>
            <person name="Tritt A."/>
            <person name="Yoshinaga Y."/>
            <person name="Zwiers L.-H."/>
            <person name="Turgeon B."/>
            <person name="Goodwin S."/>
            <person name="Spatafora J."/>
            <person name="Crous P."/>
            <person name="Grigoriev I."/>
        </authorList>
    </citation>
    <scope>NUCLEOTIDE SEQUENCE</scope>
    <source>
        <strain evidence="2">CBS 473.64</strain>
    </source>
</reference>
<organism evidence="2 3">
    <name type="scientific">Massarina eburnea CBS 473.64</name>
    <dbReference type="NCBI Taxonomy" id="1395130"/>
    <lineage>
        <taxon>Eukaryota</taxon>
        <taxon>Fungi</taxon>
        <taxon>Dikarya</taxon>
        <taxon>Ascomycota</taxon>
        <taxon>Pezizomycotina</taxon>
        <taxon>Dothideomycetes</taxon>
        <taxon>Pleosporomycetidae</taxon>
        <taxon>Pleosporales</taxon>
        <taxon>Massarineae</taxon>
        <taxon>Massarinaceae</taxon>
        <taxon>Massarina</taxon>
    </lineage>
</organism>
<feature type="region of interest" description="Disordered" evidence="1">
    <location>
        <begin position="123"/>
        <end position="162"/>
    </location>
</feature>
<evidence type="ECO:0000313" key="3">
    <source>
        <dbReference type="Proteomes" id="UP000799753"/>
    </source>
</evidence>
<name>A0A6A6SFM3_9PLEO</name>
<gene>
    <name evidence="2" type="ORF">P280DRAFT_531195</name>
</gene>
<evidence type="ECO:0000256" key="1">
    <source>
        <dbReference type="SAM" id="MobiDB-lite"/>
    </source>
</evidence>
<protein>
    <submittedName>
        <fullName evidence="2">Uncharacterized protein</fullName>
    </submittedName>
</protein>
<keyword evidence="3" id="KW-1185">Reference proteome</keyword>
<proteinExistence type="predicted"/>
<evidence type="ECO:0000313" key="2">
    <source>
        <dbReference type="EMBL" id="KAF2645218.1"/>
    </source>
</evidence>
<dbReference type="Proteomes" id="UP000799753">
    <property type="component" value="Unassembled WGS sequence"/>
</dbReference>
<sequence length="225" mass="24836">MDSNPEDRPATPSHRRREPEAPAPSITDPDEVLHRLDALTIQIEDAQHGRRGLVTEAFLTGVHSQLLAVFIELSRIASKPVTRSQRHTHEYKTLSIDVRWGLGQCKSMITKVDNMTALLATDKRKSGKKAGDKQADLKDKDRTSVSDVKEEETEQAPVEPKSLRVPPFVREAVVADNESITTVYYDTDEDEEDNDDFEIIANNGLGSSGNGKASAKPKKGTCAVM</sequence>
<feature type="compositionally biased region" description="Basic and acidic residues" evidence="1">
    <location>
        <begin position="123"/>
        <end position="148"/>
    </location>
</feature>
<feature type="region of interest" description="Disordered" evidence="1">
    <location>
        <begin position="201"/>
        <end position="225"/>
    </location>
</feature>
<dbReference type="AlphaFoldDB" id="A0A6A6SFM3"/>
<feature type="region of interest" description="Disordered" evidence="1">
    <location>
        <begin position="1"/>
        <end position="28"/>
    </location>
</feature>
<accession>A0A6A6SFM3</accession>